<dbReference type="PaxDb" id="67767-A0A0J7JVA2"/>
<name>A0A0J7JVA2_LASNI</name>
<dbReference type="Proteomes" id="UP000036403">
    <property type="component" value="Unassembled WGS sequence"/>
</dbReference>
<evidence type="ECO:0000313" key="1">
    <source>
        <dbReference type="EMBL" id="KMQ82153.1"/>
    </source>
</evidence>
<sequence>IADGRIVIADRGIALDQFAQRVWLACIQERTRQYRHGGRRIMQQAAAKAIELCGLRRISVFDSGVCRDGGQRLRFGFGINGSRGRLANGLLQHLGSSRQYSEGTAKDGE</sequence>
<feature type="non-terminal residue" evidence="1">
    <location>
        <position position="1"/>
    </location>
</feature>
<protein>
    <submittedName>
        <fullName evidence="1">Uncharacterized protein</fullName>
    </submittedName>
</protein>
<organism evidence="1 2">
    <name type="scientific">Lasius niger</name>
    <name type="common">Black garden ant</name>
    <dbReference type="NCBI Taxonomy" id="67767"/>
    <lineage>
        <taxon>Eukaryota</taxon>
        <taxon>Metazoa</taxon>
        <taxon>Ecdysozoa</taxon>
        <taxon>Arthropoda</taxon>
        <taxon>Hexapoda</taxon>
        <taxon>Insecta</taxon>
        <taxon>Pterygota</taxon>
        <taxon>Neoptera</taxon>
        <taxon>Endopterygota</taxon>
        <taxon>Hymenoptera</taxon>
        <taxon>Apocrita</taxon>
        <taxon>Aculeata</taxon>
        <taxon>Formicoidea</taxon>
        <taxon>Formicidae</taxon>
        <taxon>Formicinae</taxon>
        <taxon>Lasius</taxon>
        <taxon>Lasius</taxon>
    </lineage>
</organism>
<dbReference type="AlphaFoldDB" id="A0A0J7JVA2"/>
<keyword evidence="2" id="KW-1185">Reference proteome</keyword>
<accession>A0A0J7JVA2</accession>
<comment type="caution">
    <text evidence="1">The sequence shown here is derived from an EMBL/GenBank/DDBJ whole genome shotgun (WGS) entry which is preliminary data.</text>
</comment>
<dbReference type="EMBL" id="LBMM01027881">
    <property type="protein sequence ID" value="KMQ82153.1"/>
    <property type="molecule type" value="Genomic_DNA"/>
</dbReference>
<gene>
    <name evidence="1" type="ORF">RF55_24008</name>
</gene>
<evidence type="ECO:0000313" key="2">
    <source>
        <dbReference type="Proteomes" id="UP000036403"/>
    </source>
</evidence>
<reference evidence="1 2" key="1">
    <citation type="submission" date="2015-04" db="EMBL/GenBank/DDBJ databases">
        <title>Lasius niger genome sequencing.</title>
        <authorList>
            <person name="Konorov E.A."/>
            <person name="Nikitin M.A."/>
            <person name="Kirill M.V."/>
            <person name="Chang P."/>
        </authorList>
    </citation>
    <scope>NUCLEOTIDE SEQUENCE [LARGE SCALE GENOMIC DNA]</scope>
    <source>
        <tissue evidence="1">Whole</tissue>
    </source>
</reference>
<proteinExistence type="predicted"/>